<feature type="domain" description="DEAD-box RNA helicase Q" evidence="10">
    <location>
        <begin position="3"/>
        <end position="31"/>
    </location>
</feature>
<feature type="domain" description="Helicase ATP-binding" evidence="8">
    <location>
        <begin position="34"/>
        <end position="205"/>
    </location>
</feature>
<dbReference type="CDD" id="cd18787">
    <property type="entry name" value="SF2_C_DEAD"/>
    <property type="match status" value="1"/>
</dbReference>
<keyword evidence="3 7" id="KW-0347">Helicase</keyword>
<feature type="domain" description="Helicase C-terminal" evidence="9">
    <location>
        <begin position="232"/>
        <end position="378"/>
    </location>
</feature>
<dbReference type="EC" id="3.6.4.13" evidence="11"/>
<comment type="similarity">
    <text evidence="5 7">Belongs to the DEAD box helicase family.</text>
</comment>
<dbReference type="InterPro" id="IPR011545">
    <property type="entry name" value="DEAD/DEAH_box_helicase_dom"/>
</dbReference>
<dbReference type="InterPro" id="IPR005580">
    <property type="entry name" value="DbpA/CsdA_RNA-bd_dom"/>
</dbReference>
<dbReference type="Pfam" id="PF00270">
    <property type="entry name" value="DEAD"/>
    <property type="match status" value="1"/>
</dbReference>
<dbReference type="GO" id="GO:0016787">
    <property type="term" value="F:hydrolase activity"/>
    <property type="evidence" value="ECO:0007669"/>
    <property type="project" value="UniProtKB-KW"/>
</dbReference>
<keyword evidence="12" id="KW-1185">Reference proteome</keyword>
<dbReference type="PROSITE" id="PS51194">
    <property type="entry name" value="HELICASE_CTER"/>
    <property type="match status" value="1"/>
</dbReference>
<evidence type="ECO:0000313" key="12">
    <source>
        <dbReference type="Proteomes" id="UP000528457"/>
    </source>
</evidence>
<organism evidence="11 12">
    <name type="scientific">Pseudoteredinibacter isoporae</name>
    <dbReference type="NCBI Taxonomy" id="570281"/>
    <lineage>
        <taxon>Bacteria</taxon>
        <taxon>Pseudomonadati</taxon>
        <taxon>Pseudomonadota</taxon>
        <taxon>Gammaproteobacteria</taxon>
        <taxon>Cellvibrionales</taxon>
        <taxon>Cellvibrionaceae</taxon>
        <taxon>Pseudoteredinibacter</taxon>
    </lineage>
</organism>
<dbReference type="CDD" id="cd12501">
    <property type="entry name" value="RRM_EcDbpA_like"/>
    <property type="match status" value="1"/>
</dbReference>
<proteinExistence type="inferred from homology"/>
<dbReference type="FunCoup" id="A0A7X0JS18">
    <property type="interactions" value="29"/>
</dbReference>
<dbReference type="InParanoid" id="A0A7X0JS18"/>
<gene>
    <name evidence="11" type="ORF">HNR48_000638</name>
</gene>
<keyword evidence="1 7" id="KW-0547">Nucleotide-binding</keyword>
<keyword evidence="2 7" id="KW-0378">Hydrolase</keyword>
<evidence type="ECO:0000256" key="6">
    <source>
        <dbReference type="PROSITE-ProRule" id="PRU00552"/>
    </source>
</evidence>
<dbReference type="PROSITE" id="PS00039">
    <property type="entry name" value="DEAD_ATP_HELICASE"/>
    <property type="match status" value="1"/>
</dbReference>
<dbReference type="AlphaFoldDB" id="A0A7X0JS18"/>
<evidence type="ECO:0000313" key="11">
    <source>
        <dbReference type="EMBL" id="MBB6520360.1"/>
    </source>
</evidence>
<evidence type="ECO:0000259" key="10">
    <source>
        <dbReference type="PROSITE" id="PS51195"/>
    </source>
</evidence>
<dbReference type="SMART" id="SM00487">
    <property type="entry name" value="DEXDc"/>
    <property type="match status" value="1"/>
</dbReference>
<dbReference type="SUPFAM" id="SSF52540">
    <property type="entry name" value="P-loop containing nucleoside triphosphate hydrolases"/>
    <property type="match status" value="1"/>
</dbReference>
<dbReference type="GO" id="GO:0005524">
    <property type="term" value="F:ATP binding"/>
    <property type="evidence" value="ECO:0007669"/>
    <property type="project" value="UniProtKB-KW"/>
</dbReference>
<dbReference type="PANTHER" id="PTHR47959:SF1">
    <property type="entry name" value="ATP-DEPENDENT RNA HELICASE DBPA"/>
    <property type="match status" value="1"/>
</dbReference>
<evidence type="ECO:0000256" key="2">
    <source>
        <dbReference type="ARBA" id="ARBA00022801"/>
    </source>
</evidence>
<evidence type="ECO:0000259" key="9">
    <source>
        <dbReference type="PROSITE" id="PS51194"/>
    </source>
</evidence>
<dbReference type="RefSeq" id="WP_166851482.1">
    <property type="nucleotide sequence ID" value="NZ_JAAONY010000001.1"/>
</dbReference>
<dbReference type="InterPro" id="IPR012677">
    <property type="entry name" value="Nucleotide-bd_a/b_plait_sf"/>
</dbReference>
<dbReference type="PROSITE" id="PS51192">
    <property type="entry name" value="HELICASE_ATP_BIND_1"/>
    <property type="match status" value="1"/>
</dbReference>
<comment type="caution">
    <text evidence="11">The sequence shown here is derived from an EMBL/GenBank/DDBJ whole genome shotgun (WGS) entry which is preliminary data.</text>
</comment>
<dbReference type="CDD" id="cd00268">
    <property type="entry name" value="DEADc"/>
    <property type="match status" value="1"/>
</dbReference>
<evidence type="ECO:0000256" key="5">
    <source>
        <dbReference type="ARBA" id="ARBA00038437"/>
    </source>
</evidence>
<dbReference type="GO" id="GO:0003724">
    <property type="term" value="F:RNA helicase activity"/>
    <property type="evidence" value="ECO:0007669"/>
    <property type="project" value="UniProtKB-EC"/>
</dbReference>
<evidence type="ECO:0000256" key="1">
    <source>
        <dbReference type="ARBA" id="ARBA00022741"/>
    </source>
</evidence>
<keyword evidence="4 7" id="KW-0067">ATP-binding</keyword>
<evidence type="ECO:0000259" key="8">
    <source>
        <dbReference type="PROSITE" id="PS51192"/>
    </source>
</evidence>
<dbReference type="InterPro" id="IPR014014">
    <property type="entry name" value="RNA_helicase_DEAD_Q_motif"/>
</dbReference>
<dbReference type="Pfam" id="PF00271">
    <property type="entry name" value="Helicase_C"/>
    <property type="match status" value="1"/>
</dbReference>
<dbReference type="GO" id="GO:0003676">
    <property type="term" value="F:nucleic acid binding"/>
    <property type="evidence" value="ECO:0007669"/>
    <property type="project" value="InterPro"/>
</dbReference>
<dbReference type="GO" id="GO:0005829">
    <property type="term" value="C:cytosol"/>
    <property type="evidence" value="ECO:0007669"/>
    <property type="project" value="TreeGrafter"/>
</dbReference>
<dbReference type="Gene3D" id="3.30.70.330">
    <property type="match status" value="1"/>
</dbReference>
<dbReference type="Pfam" id="PF03880">
    <property type="entry name" value="DbpA"/>
    <property type="match status" value="1"/>
</dbReference>
<dbReference type="EMBL" id="JACHHT010000001">
    <property type="protein sequence ID" value="MBB6520360.1"/>
    <property type="molecule type" value="Genomic_DNA"/>
</dbReference>
<dbReference type="InterPro" id="IPR001650">
    <property type="entry name" value="Helicase_C-like"/>
</dbReference>
<dbReference type="Proteomes" id="UP000528457">
    <property type="component" value="Unassembled WGS sequence"/>
</dbReference>
<sequence length="465" mass="51196">MSHEFKQLALRPELLDNLNSLGYQEMTDIQAACLPLALEGKDLIAQAKTGSGKTAAFALALLQRLNVERFRIQSLVLCPTRELADQVAKEIRRLARRVHNIKVLTLCGGMPIGPQIGSLEHGAHIVVGTPGRIQDHLRKGTLELGNIHSLVLDEADRMLDMGFADAISAILAECPGERQTQLYSATYPEGIEAISRQYQRDPQRITVSRTHSESNIAQQAYAVEGGEQEKIELSHHLLAKQQPSSCVIFCATKKQTVDIAQSLNEQGWYCLALHGDMEQRERDLSLLRFANGSATVLVATDVAARGLDVDTVELVINYDLPRDAEVYVHRIGRTGRAGRSGLAVSLVNDRQRRAMGDIEAYIGQDIEWAEPPRVEGMAWVDQRPEMITIGLDAGKKNKLRPGDILGALTGEAGIEGKYVGKINVLLFQSYVAVKRAVANKALKQLQAGKIKGRKIKVRKISRPNV</sequence>
<dbReference type="InterPro" id="IPR027417">
    <property type="entry name" value="P-loop_NTPase"/>
</dbReference>
<dbReference type="SMART" id="SM00490">
    <property type="entry name" value="HELICc"/>
    <property type="match status" value="1"/>
</dbReference>
<dbReference type="Gene3D" id="3.40.50.300">
    <property type="entry name" value="P-loop containing nucleotide triphosphate hydrolases"/>
    <property type="match status" value="2"/>
</dbReference>
<evidence type="ECO:0000256" key="3">
    <source>
        <dbReference type="ARBA" id="ARBA00022806"/>
    </source>
</evidence>
<protein>
    <submittedName>
        <fullName evidence="11">ATP-independent RNA helicase DbpA</fullName>
        <ecNumber evidence="11">3.6.4.13</ecNumber>
    </submittedName>
</protein>
<accession>A0A7X0JS18</accession>
<feature type="short sequence motif" description="Q motif" evidence="6">
    <location>
        <begin position="3"/>
        <end position="31"/>
    </location>
</feature>
<dbReference type="PANTHER" id="PTHR47959">
    <property type="entry name" value="ATP-DEPENDENT RNA HELICASE RHLE-RELATED"/>
    <property type="match status" value="1"/>
</dbReference>
<evidence type="ECO:0000256" key="4">
    <source>
        <dbReference type="ARBA" id="ARBA00022840"/>
    </source>
</evidence>
<dbReference type="InterPro" id="IPR000629">
    <property type="entry name" value="RNA-helicase_DEAD-box_CS"/>
</dbReference>
<evidence type="ECO:0000256" key="7">
    <source>
        <dbReference type="RuleBase" id="RU000492"/>
    </source>
</evidence>
<dbReference type="InterPro" id="IPR014001">
    <property type="entry name" value="Helicase_ATP-bd"/>
</dbReference>
<reference evidence="11 12" key="1">
    <citation type="submission" date="2020-08" db="EMBL/GenBank/DDBJ databases">
        <title>Genomic Encyclopedia of Type Strains, Phase IV (KMG-IV): sequencing the most valuable type-strain genomes for metagenomic binning, comparative biology and taxonomic classification.</title>
        <authorList>
            <person name="Goeker M."/>
        </authorList>
    </citation>
    <scope>NUCLEOTIDE SEQUENCE [LARGE SCALE GENOMIC DNA]</scope>
    <source>
        <strain evidence="11 12">DSM 22368</strain>
    </source>
</reference>
<dbReference type="InterPro" id="IPR044742">
    <property type="entry name" value="DEAD/DEAH_RhlB"/>
</dbReference>
<name>A0A7X0JS18_9GAMM</name>
<dbReference type="PROSITE" id="PS51195">
    <property type="entry name" value="Q_MOTIF"/>
    <property type="match status" value="1"/>
</dbReference>
<dbReference type="InterPro" id="IPR050079">
    <property type="entry name" value="DEAD_box_RNA_helicase"/>
</dbReference>
<dbReference type="NCBIfam" id="NF008744">
    <property type="entry name" value="PRK11776.1"/>
    <property type="match status" value="1"/>
</dbReference>